<feature type="binding site" evidence="5">
    <location>
        <position position="106"/>
    </location>
    <ligand>
        <name>FAD</name>
        <dbReference type="ChEBI" id="CHEBI:57692"/>
    </ligand>
</feature>
<dbReference type="InterPro" id="IPR036188">
    <property type="entry name" value="FAD/NAD-bd_sf"/>
</dbReference>
<sequence length="377" mass="42406">MLLKNKEIAIIGAGPAGLTLAKLLQQEGADVKVYERDQDSQTRIWGGTLDLHKGSGQDAMKKAGLLESYYARAVPMGRTIADEKGKVLFIKNQTPESHYDNPEINRNDLRQLLLDSLAPNTVIWDRKFTDLEKTDEKWILHFENNIIATADFVIGANGGMSKARKHITDAEVEYTGTFIIQGEVFQPERQYPDFFQLCDNNILMTANQGINVIANPNNNGALTYNVTFRKPEEWINENKLDFQNTESMATFLSDMLADWGECYHQLFRSTSFFVGLPTRKISVEDPWKNNRPLPITLIGDAAHVMPPFAGQGANTALLDALILSENLTNGTFGTIEDAINDYEQQMKVYVSEAQLETSKNEIAMHQPGFSFQKRFSN</sequence>
<evidence type="ECO:0000256" key="3">
    <source>
        <dbReference type="ARBA" id="ARBA00023002"/>
    </source>
</evidence>
<dbReference type="OrthoDB" id="9782160at2"/>
<evidence type="ECO:0000256" key="4">
    <source>
        <dbReference type="ARBA" id="ARBA00023033"/>
    </source>
</evidence>
<keyword evidence="3 5" id="KW-0560">Oxidoreductase</keyword>
<comment type="subunit">
    <text evidence="5">Monomer.</text>
</comment>
<comment type="catalytic activity">
    <reaction evidence="5">
        <text>a tetracycline + NADPH + O2 + H(+) = an 11a-hydroxytetracycline + NADP(+) + H2O</text>
        <dbReference type="Rhea" id="RHEA:61444"/>
        <dbReference type="ChEBI" id="CHEBI:15377"/>
        <dbReference type="ChEBI" id="CHEBI:15378"/>
        <dbReference type="ChEBI" id="CHEBI:15379"/>
        <dbReference type="ChEBI" id="CHEBI:57783"/>
        <dbReference type="ChEBI" id="CHEBI:58349"/>
        <dbReference type="ChEBI" id="CHEBI:144644"/>
        <dbReference type="ChEBI" id="CHEBI:144645"/>
    </reaction>
</comment>
<keyword evidence="5" id="KW-0547">Nucleotide-binding</keyword>
<dbReference type="EC" id="1.14.13.-" evidence="5"/>
<name>A0A1M7CSP2_9FLAO</name>
<comment type="function">
    <text evidence="5">An FAD-requiring monooxygenase active on some tetracycline antibiotic derivatives, which leads to their inactivation. Hydroxylates carbon 11a of tetracycline and some analogs.</text>
</comment>
<evidence type="ECO:0000259" key="6">
    <source>
        <dbReference type="Pfam" id="PF01494"/>
    </source>
</evidence>
<keyword evidence="4 5" id="KW-0503">Monooxygenase</keyword>
<comment type="subcellular location">
    <subcellularLocation>
        <location evidence="5">Cytoplasm</location>
    </subcellularLocation>
</comment>
<keyword evidence="8" id="KW-1185">Reference proteome</keyword>
<organism evidence="7 8">
    <name type="scientific">Chryseobacterium polytrichastri</name>
    <dbReference type="NCBI Taxonomy" id="1302687"/>
    <lineage>
        <taxon>Bacteria</taxon>
        <taxon>Pseudomonadati</taxon>
        <taxon>Bacteroidota</taxon>
        <taxon>Flavobacteriia</taxon>
        <taxon>Flavobacteriales</taxon>
        <taxon>Weeksellaceae</taxon>
        <taxon>Chryseobacterium group</taxon>
        <taxon>Chryseobacterium</taxon>
    </lineage>
</organism>
<feature type="domain" description="FAD-binding" evidence="6">
    <location>
        <begin position="7"/>
        <end position="335"/>
    </location>
</feature>
<dbReference type="PANTHER" id="PTHR46972:SF1">
    <property type="entry name" value="FAD DEPENDENT OXIDOREDUCTASE DOMAIN-CONTAINING PROTEIN"/>
    <property type="match status" value="1"/>
</dbReference>
<keyword evidence="1 5" id="KW-0285">Flavoprotein</keyword>
<dbReference type="Gene3D" id="3.50.50.60">
    <property type="entry name" value="FAD/NAD(P)-binding domain"/>
    <property type="match status" value="1"/>
</dbReference>
<evidence type="ECO:0000313" key="8">
    <source>
        <dbReference type="Proteomes" id="UP000184364"/>
    </source>
</evidence>
<feature type="binding site" evidence="5">
    <location>
        <position position="43"/>
    </location>
    <ligand>
        <name>NADPH</name>
        <dbReference type="ChEBI" id="CHEBI:57783"/>
    </ligand>
</feature>
<comment type="domain">
    <text evidence="5">Consists of an N-terminal FAD-binding domain with a Rossman fold and a C-terminal substrate-binding domain.</text>
</comment>
<evidence type="ECO:0000256" key="1">
    <source>
        <dbReference type="ARBA" id="ARBA00022630"/>
    </source>
</evidence>
<dbReference type="PRINTS" id="PR00420">
    <property type="entry name" value="RNGMNOXGNASE"/>
</dbReference>
<dbReference type="HAMAP" id="MF_00845">
    <property type="entry name" value="TetX_monooxygenase"/>
    <property type="match status" value="1"/>
</dbReference>
<feature type="binding site" evidence="5">
    <location>
        <position position="300"/>
    </location>
    <ligand>
        <name>FAD</name>
        <dbReference type="ChEBI" id="CHEBI:57692"/>
    </ligand>
</feature>
<keyword evidence="5" id="KW-0521">NADP</keyword>
<dbReference type="AlphaFoldDB" id="A0A1M7CSP2"/>
<keyword evidence="2 5" id="KW-0274">FAD</keyword>
<gene>
    <name evidence="7" type="ORF">SAMN05444267_10238</name>
</gene>
<proteinExistence type="inferred from homology"/>
<dbReference type="GO" id="GO:0046677">
    <property type="term" value="P:response to antibiotic"/>
    <property type="evidence" value="ECO:0007669"/>
    <property type="project" value="InterPro"/>
</dbReference>
<keyword evidence="5" id="KW-0963">Cytoplasm</keyword>
<evidence type="ECO:0000313" key="7">
    <source>
        <dbReference type="EMBL" id="SHL70338.1"/>
    </source>
</evidence>
<accession>A0A1M7CSP2</accession>
<dbReference type="InterPro" id="IPR043683">
    <property type="entry name" value="TetX_monooxygenase"/>
</dbReference>
<evidence type="ECO:0000256" key="5">
    <source>
        <dbReference type="HAMAP-Rule" id="MF_00845"/>
    </source>
</evidence>
<dbReference type="STRING" id="1302687.SAMN05444267_10238"/>
<evidence type="ECO:0000256" key="2">
    <source>
        <dbReference type="ARBA" id="ARBA00022827"/>
    </source>
</evidence>
<dbReference type="Proteomes" id="UP000184364">
    <property type="component" value="Unassembled WGS sequence"/>
</dbReference>
<dbReference type="RefSeq" id="WP_073294023.1">
    <property type="nucleotide sequence ID" value="NZ_FRAV01000023.1"/>
</dbReference>
<dbReference type="EMBL" id="FRAV01000023">
    <property type="protein sequence ID" value="SHL70338.1"/>
    <property type="molecule type" value="Genomic_DNA"/>
</dbReference>
<dbReference type="PANTHER" id="PTHR46972">
    <property type="entry name" value="MONOOXYGENASE ASQM-RELATED"/>
    <property type="match status" value="1"/>
</dbReference>
<reference evidence="8" key="1">
    <citation type="submission" date="2016-11" db="EMBL/GenBank/DDBJ databases">
        <authorList>
            <person name="Varghese N."/>
            <person name="Submissions S."/>
        </authorList>
    </citation>
    <scope>NUCLEOTIDE SEQUENCE [LARGE SCALE GENOMIC DNA]</scope>
    <source>
        <strain evidence="8">DSM 26899</strain>
    </source>
</reference>
<dbReference type="GO" id="GO:0071949">
    <property type="term" value="F:FAD binding"/>
    <property type="evidence" value="ECO:0007669"/>
    <property type="project" value="InterPro"/>
</dbReference>
<protein>
    <recommendedName>
        <fullName evidence="5">Flavin-dependent monooxygenase</fullName>
    </recommendedName>
    <alternativeName>
        <fullName evidence="5">TetX monooxygenase</fullName>
        <shortName evidence="5">TetX</shortName>
        <ecNumber evidence="5">1.14.13.-</ecNumber>
    </alternativeName>
</protein>
<dbReference type="GO" id="GO:0005737">
    <property type="term" value="C:cytoplasm"/>
    <property type="evidence" value="ECO:0007669"/>
    <property type="project" value="UniProtKB-SubCell"/>
</dbReference>
<dbReference type="SUPFAM" id="SSF51905">
    <property type="entry name" value="FAD/NAD(P)-binding domain"/>
    <property type="match status" value="1"/>
</dbReference>
<dbReference type="Pfam" id="PF01494">
    <property type="entry name" value="FAD_binding_3"/>
    <property type="match status" value="1"/>
</dbReference>
<dbReference type="GO" id="GO:0004497">
    <property type="term" value="F:monooxygenase activity"/>
    <property type="evidence" value="ECO:0007669"/>
    <property type="project" value="UniProtKB-UniRule"/>
</dbReference>
<dbReference type="InterPro" id="IPR002938">
    <property type="entry name" value="FAD-bd"/>
</dbReference>
<comment type="cofactor">
    <cofactor evidence="5">
        <name>FAD</name>
        <dbReference type="ChEBI" id="CHEBI:57692"/>
    </cofactor>
</comment>
<feature type="binding site" evidence="5">
    <location>
        <position position="50"/>
    </location>
    <ligand>
        <name>FAD</name>
        <dbReference type="ChEBI" id="CHEBI:57692"/>
    </ligand>
</feature>
<comment type="similarity">
    <text evidence="5">Belongs to the aromatic-ring hydroxylase family. TetX subfamily.</text>
</comment>